<evidence type="ECO:0000313" key="10">
    <source>
        <dbReference type="Proteomes" id="UP001366166"/>
    </source>
</evidence>
<reference evidence="10" key="1">
    <citation type="journal article" date="2023" name="Arch. Microbiol.">
        <title>Desulfoferula mesophilus gen. nov. sp. nov., a mesophilic sulfate-reducing bacterium isolated from a brackish lake sediment.</title>
        <authorList>
            <person name="Watanabe T."/>
            <person name="Yabe T."/>
            <person name="Tsuji J.M."/>
            <person name="Fukui M."/>
        </authorList>
    </citation>
    <scope>NUCLEOTIDE SEQUENCE [LARGE SCALE GENOMIC DNA]</scope>
    <source>
        <strain evidence="10">12FAK</strain>
    </source>
</reference>
<evidence type="ECO:0000256" key="6">
    <source>
        <dbReference type="ARBA" id="ARBA00022833"/>
    </source>
</evidence>
<dbReference type="NCBIfam" id="TIGR01910">
    <property type="entry name" value="DapE-ArgE"/>
    <property type="match status" value="1"/>
</dbReference>
<protein>
    <submittedName>
        <fullName evidence="9">Acetylornithine deacetylase</fullName>
    </submittedName>
</protein>
<keyword evidence="5" id="KW-0378">Hydrolase</keyword>
<dbReference type="InterPro" id="IPR036264">
    <property type="entry name" value="Bact_exopeptidase_dim_dom"/>
</dbReference>
<keyword evidence="10" id="KW-1185">Reference proteome</keyword>
<evidence type="ECO:0000259" key="8">
    <source>
        <dbReference type="Pfam" id="PF07687"/>
    </source>
</evidence>
<dbReference type="Pfam" id="PF01546">
    <property type="entry name" value="Peptidase_M20"/>
    <property type="match status" value="1"/>
</dbReference>
<dbReference type="GO" id="GO:0016787">
    <property type="term" value="F:hydrolase activity"/>
    <property type="evidence" value="ECO:0007669"/>
    <property type="project" value="UniProtKB-KW"/>
</dbReference>
<dbReference type="SUPFAM" id="SSF53187">
    <property type="entry name" value="Zn-dependent exopeptidases"/>
    <property type="match status" value="1"/>
</dbReference>
<dbReference type="Gene3D" id="3.40.630.10">
    <property type="entry name" value="Zn peptidases"/>
    <property type="match status" value="1"/>
</dbReference>
<dbReference type="PANTHER" id="PTHR43808:SF25">
    <property type="entry name" value="PEPTIDASE M20 DIMERISATION DOMAIN-CONTAINING PROTEIN"/>
    <property type="match status" value="1"/>
</dbReference>
<dbReference type="AlphaFoldDB" id="A0AAU9EZ55"/>
<proteinExistence type="inferred from homology"/>
<gene>
    <name evidence="9" type="ORF">FAK_11680</name>
</gene>
<keyword evidence="6" id="KW-0862">Zinc</keyword>
<dbReference type="RefSeq" id="WP_338605829.1">
    <property type="nucleotide sequence ID" value="NZ_AP028679.1"/>
</dbReference>
<sequence>MDNKELALTEAVESLQEDMLDFACRLVAQPSVVEHEQGALDVMENEMSAMGLSPVRAAMDAPEVAAHPGFAPTPWSQEGRYSLAATRPADASGGKSAIFNGHLDVVSQEPLDRWERDPYQPVVVDGWLHGRGAGDMKGGVAAMTCAIKAVAKAGLGLAAPVTLEGVIEEECTGNGALACLVAGFDADAALIPEPFGSTILTSQVGVMWFKVSITGVAKHTLDASGGVNAIETCCYLMKALRDLEKRINADKPVDFADVANPAHLNIGVIQGGDWPSTVPAMAEFHCRLGFFPEMSFEQAAQAVRDCLAQAAEADPWLSSNPPRVEFYGFRSEGHRVSRELPALSLVSDCHRELSGREAPSYACTCTTDLRSFIVYGGAQATCFGPVAENIHSPNERVNIESMVYTAKVYALFLARWCGLVQ</sequence>
<dbReference type="KEGG" id="dmp:FAK_11680"/>
<evidence type="ECO:0000313" key="9">
    <source>
        <dbReference type="EMBL" id="BEQ14102.1"/>
    </source>
</evidence>
<organism evidence="9 10">
    <name type="scientific">Desulfoferula mesophila</name>
    <dbReference type="NCBI Taxonomy" id="3058419"/>
    <lineage>
        <taxon>Bacteria</taxon>
        <taxon>Pseudomonadati</taxon>
        <taxon>Thermodesulfobacteriota</taxon>
        <taxon>Desulfarculia</taxon>
        <taxon>Desulfarculales</taxon>
        <taxon>Desulfarculaceae</taxon>
        <taxon>Desulfoferula</taxon>
    </lineage>
</organism>
<evidence type="ECO:0000256" key="3">
    <source>
        <dbReference type="ARBA" id="ARBA00006247"/>
    </source>
</evidence>
<dbReference type="PANTHER" id="PTHR43808">
    <property type="entry name" value="ACETYLORNITHINE DEACETYLASE"/>
    <property type="match status" value="1"/>
</dbReference>
<dbReference type="Pfam" id="PF07687">
    <property type="entry name" value="M20_dimer"/>
    <property type="match status" value="1"/>
</dbReference>
<dbReference type="InterPro" id="IPR010182">
    <property type="entry name" value="ArgE/DapE"/>
</dbReference>
<dbReference type="Proteomes" id="UP001366166">
    <property type="component" value="Chromosome"/>
</dbReference>
<comment type="similarity">
    <text evidence="3">Belongs to the peptidase M20A family.</text>
</comment>
<comment type="cofactor">
    <cofactor evidence="2">
        <name>Zn(2+)</name>
        <dbReference type="ChEBI" id="CHEBI:29105"/>
    </cofactor>
</comment>
<dbReference type="GO" id="GO:0046872">
    <property type="term" value="F:metal ion binding"/>
    <property type="evidence" value="ECO:0007669"/>
    <property type="project" value="UniProtKB-KW"/>
</dbReference>
<dbReference type="Gene3D" id="3.30.70.360">
    <property type="match status" value="1"/>
</dbReference>
<evidence type="ECO:0000256" key="1">
    <source>
        <dbReference type="ARBA" id="ARBA00001941"/>
    </source>
</evidence>
<dbReference type="InterPro" id="IPR011650">
    <property type="entry name" value="Peptidase_M20_dimer"/>
</dbReference>
<accession>A0AAU9EZ55</accession>
<evidence type="ECO:0000256" key="5">
    <source>
        <dbReference type="ARBA" id="ARBA00022801"/>
    </source>
</evidence>
<name>A0AAU9EZ55_9BACT</name>
<evidence type="ECO:0000256" key="7">
    <source>
        <dbReference type="ARBA" id="ARBA00023285"/>
    </source>
</evidence>
<dbReference type="EMBL" id="AP028679">
    <property type="protein sequence ID" value="BEQ14102.1"/>
    <property type="molecule type" value="Genomic_DNA"/>
</dbReference>
<feature type="domain" description="Peptidase M20 dimerisation" evidence="8">
    <location>
        <begin position="202"/>
        <end position="313"/>
    </location>
</feature>
<dbReference type="NCBIfam" id="NF005306">
    <property type="entry name" value="PRK06837.1"/>
    <property type="match status" value="1"/>
</dbReference>
<evidence type="ECO:0000256" key="2">
    <source>
        <dbReference type="ARBA" id="ARBA00001947"/>
    </source>
</evidence>
<dbReference type="InterPro" id="IPR002933">
    <property type="entry name" value="Peptidase_M20"/>
</dbReference>
<evidence type="ECO:0000256" key="4">
    <source>
        <dbReference type="ARBA" id="ARBA00022723"/>
    </source>
</evidence>
<keyword evidence="4" id="KW-0479">Metal-binding</keyword>
<keyword evidence="7" id="KW-0170">Cobalt</keyword>
<comment type="cofactor">
    <cofactor evidence="1">
        <name>Co(2+)</name>
        <dbReference type="ChEBI" id="CHEBI:48828"/>
    </cofactor>
</comment>
<dbReference type="SUPFAM" id="SSF55031">
    <property type="entry name" value="Bacterial exopeptidase dimerisation domain"/>
    <property type="match status" value="1"/>
</dbReference>
<dbReference type="InterPro" id="IPR050072">
    <property type="entry name" value="Peptidase_M20A"/>
</dbReference>